<proteinExistence type="predicted"/>
<organism evidence="2">
    <name type="scientific">freshwater metagenome</name>
    <dbReference type="NCBI Taxonomy" id="449393"/>
    <lineage>
        <taxon>unclassified sequences</taxon>
        <taxon>metagenomes</taxon>
        <taxon>ecological metagenomes</taxon>
    </lineage>
</organism>
<evidence type="ECO:0000256" key="1">
    <source>
        <dbReference type="SAM" id="MobiDB-lite"/>
    </source>
</evidence>
<feature type="compositionally biased region" description="Acidic residues" evidence="1">
    <location>
        <begin position="1"/>
        <end position="66"/>
    </location>
</feature>
<feature type="compositionally biased region" description="Acidic residues" evidence="1">
    <location>
        <begin position="80"/>
        <end position="94"/>
    </location>
</feature>
<accession>A0A6J6EW95</accession>
<reference evidence="2" key="1">
    <citation type="submission" date="2020-05" db="EMBL/GenBank/DDBJ databases">
        <authorList>
            <person name="Chiriac C."/>
            <person name="Salcher M."/>
            <person name="Ghai R."/>
            <person name="Kavagutti S V."/>
        </authorList>
    </citation>
    <scope>NUCLEOTIDE SEQUENCE</scope>
</reference>
<dbReference type="AlphaFoldDB" id="A0A6J6EW95"/>
<feature type="region of interest" description="Disordered" evidence="1">
    <location>
        <begin position="107"/>
        <end position="135"/>
    </location>
</feature>
<protein>
    <submittedName>
        <fullName evidence="2">Unannotated protein</fullName>
    </submittedName>
</protein>
<feature type="compositionally biased region" description="Acidic residues" evidence="1">
    <location>
        <begin position="110"/>
        <end position="123"/>
    </location>
</feature>
<evidence type="ECO:0000313" key="2">
    <source>
        <dbReference type="EMBL" id="CAB4579655.1"/>
    </source>
</evidence>
<dbReference type="EMBL" id="CAEZSR010000144">
    <property type="protein sequence ID" value="CAB4579655.1"/>
    <property type="molecule type" value="Genomic_DNA"/>
</dbReference>
<sequence length="167" mass="18568">MAADDDDEMMEPDEEIELEETDELVDDLDGPDLDEEELGDDLEEPDDEFGIVDDDIELADDEEDDEAAAKAGPVRKSVASEDEDEDEDMLAPDDVEADLDTILKDRLVAADDEGDEDEEEPEERGESADRLQPKRADEQLCPSCFLLVRQSAPMCPVGDDDCPLFSR</sequence>
<feature type="region of interest" description="Disordered" evidence="1">
    <location>
        <begin position="1"/>
        <end position="94"/>
    </location>
</feature>
<feature type="compositionally biased region" description="Basic and acidic residues" evidence="1">
    <location>
        <begin position="124"/>
        <end position="135"/>
    </location>
</feature>
<gene>
    <name evidence="2" type="ORF">UFOPK1493_02973</name>
</gene>
<name>A0A6J6EW95_9ZZZZ</name>